<evidence type="ECO:0000313" key="3">
    <source>
        <dbReference type="EMBL" id="KAK3865583.1"/>
    </source>
</evidence>
<accession>A0AAE1K8D6</accession>
<keyword evidence="4" id="KW-1185">Reference proteome</keyword>
<evidence type="ECO:0000256" key="1">
    <source>
        <dbReference type="SAM" id="Coils"/>
    </source>
</evidence>
<organism evidence="3 4">
    <name type="scientific">Petrolisthes cinctipes</name>
    <name type="common">Flat porcelain crab</name>
    <dbReference type="NCBI Taxonomy" id="88211"/>
    <lineage>
        <taxon>Eukaryota</taxon>
        <taxon>Metazoa</taxon>
        <taxon>Ecdysozoa</taxon>
        <taxon>Arthropoda</taxon>
        <taxon>Crustacea</taxon>
        <taxon>Multicrustacea</taxon>
        <taxon>Malacostraca</taxon>
        <taxon>Eumalacostraca</taxon>
        <taxon>Eucarida</taxon>
        <taxon>Decapoda</taxon>
        <taxon>Pleocyemata</taxon>
        <taxon>Anomura</taxon>
        <taxon>Galatheoidea</taxon>
        <taxon>Porcellanidae</taxon>
        <taxon>Petrolisthes</taxon>
    </lineage>
</organism>
<dbReference type="AlphaFoldDB" id="A0AAE1K8D6"/>
<keyword evidence="1" id="KW-0175">Coiled coil</keyword>
<name>A0AAE1K8D6_PETCI</name>
<comment type="caution">
    <text evidence="3">The sequence shown here is derived from an EMBL/GenBank/DDBJ whole genome shotgun (WGS) entry which is preliminary data.</text>
</comment>
<feature type="coiled-coil region" evidence="1">
    <location>
        <begin position="181"/>
        <end position="234"/>
    </location>
</feature>
<dbReference type="EMBL" id="JAWQEG010003557">
    <property type="protein sequence ID" value="KAK3865583.1"/>
    <property type="molecule type" value="Genomic_DNA"/>
</dbReference>
<gene>
    <name evidence="3" type="ORF">Pcinc_028823</name>
</gene>
<reference evidence="3" key="1">
    <citation type="submission" date="2023-10" db="EMBL/GenBank/DDBJ databases">
        <title>Genome assemblies of two species of porcelain crab, Petrolisthes cinctipes and Petrolisthes manimaculis (Anomura: Porcellanidae).</title>
        <authorList>
            <person name="Angst P."/>
        </authorList>
    </citation>
    <scope>NUCLEOTIDE SEQUENCE</scope>
    <source>
        <strain evidence="3">PB745_01</strain>
        <tissue evidence="3">Gill</tissue>
    </source>
</reference>
<feature type="compositionally biased region" description="Basic and acidic residues" evidence="2">
    <location>
        <begin position="265"/>
        <end position="278"/>
    </location>
</feature>
<dbReference type="Proteomes" id="UP001286313">
    <property type="component" value="Unassembled WGS sequence"/>
</dbReference>
<protein>
    <submittedName>
        <fullName evidence="3">Uncharacterized protein</fullName>
    </submittedName>
</protein>
<feature type="region of interest" description="Disordered" evidence="2">
    <location>
        <begin position="154"/>
        <end position="173"/>
    </location>
</feature>
<feature type="compositionally biased region" description="Polar residues" evidence="2">
    <location>
        <begin position="160"/>
        <end position="173"/>
    </location>
</feature>
<sequence length="278" mass="31520">MMTDTFANQDSDIIVNGMVTDTSVEENYPMDPDVGFTEVIEKRRVATTEGRSSDEEDENREKAKKWILWAQRNTVKDVERSQAVALIKGEAPDRIFVTGLGYRPETTAASAGENKGGDRKQPIHLTSPPLPLRASPPEHGHPLGTVNGDNVWTRGPPNLSPSQGTASKDQVSVNHHLTPEIRRAERMARQEERIMKTQSKEGRPQDTELIFQNLRELGKKLESLEKKVNDMAHKNVVSDWNDEAGCESESEKERKKERLRRTRRERNANLELKGRTKF</sequence>
<feature type="region of interest" description="Disordered" evidence="2">
    <location>
        <begin position="107"/>
        <end position="139"/>
    </location>
</feature>
<feature type="region of interest" description="Disordered" evidence="2">
    <location>
        <begin position="241"/>
        <end position="278"/>
    </location>
</feature>
<evidence type="ECO:0000256" key="2">
    <source>
        <dbReference type="SAM" id="MobiDB-lite"/>
    </source>
</evidence>
<proteinExistence type="predicted"/>
<evidence type="ECO:0000313" key="4">
    <source>
        <dbReference type="Proteomes" id="UP001286313"/>
    </source>
</evidence>